<accession>A0A834TFX1</accession>
<reference evidence="1" key="1">
    <citation type="submission" date="2020-09" db="EMBL/GenBank/DDBJ databases">
        <title>Genome-Enabled Discovery of Anthraquinone Biosynthesis in Senna tora.</title>
        <authorList>
            <person name="Kang S.-H."/>
            <person name="Pandey R.P."/>
            <person name="Lee C.-M."/>
            <person name="Sim J.-S."/>
            <person name="Jeong J.-T."/>
            <person name="Choi B.-S."/>
            <person name="Jung M."/>
            <person name="Ginzburg D."/>
            <person name="Zhao K."/>
            <person name="Won S.Y."/>
            <person name="Oh T.-J."/>
            <person name="Yu Y."/>
            <person name="Kim N.-H."/>
            <person name="Lee O.R."/>
            <person name="Lee T.-H."/>
            <person name="Bashyal P."/>
            <person name="Kim T.-S."/>
            <person name="Lee W.-H."/>
            <person name="Kawkins C."/>
            <person name="Kim C.-K."/>
            <person name="Kim J.S."/>
            <person name="Ahn B.O."/>
            <person name="Rhee S.Y."/>
            <person name="Sohng J.K."/>
        </authorList>
    </citation>
    <scope>NUCLEOTIDE SEQUENCE</scope>
    <source>
        <tissue evidence="1">Leaf</tissue>
    </source>
</reference>
<dbReference type="AlphaFoldDB" id="A0A834TFX1"/>
<comment type="caution">
    <text evidence="1">The sequence shown here is derived from an EMBL/GenBank/DDBJ whole genome shotgun (WGS) entry which is preliminary data.</text>
</comment>
<dbReference type="Proteomes" id="UP000634136">
    <property type="component" value="Unassembled WGS sequence"/>
</dbReference>
<proteinExistence type="predicted"/>
<organism evidence="1 2">
    <name type="scientific">Senna tora</name>
    <dbReference type="NCBI Taxonomy" id="362788"/>
    <lineage>
        <taxon>Eukaryota</taxon>
        <taxon>Viridiplantae</taxon>
        <taxon>Streptophyta</taxon>
        <taxon>Embryophyta</taxon>
        <taxon>Tracheophyta</taxon>
        <taxon>Spermatophyta</taxon>
        <taxon>Magnoliopsida</taxon>
        <taxon>eudicotyledons</taxon>
        <taxon>Gunneridae</taxon>
        <taxon>Pentapetalae</taxon>
        <taxon>rosids</taxon>
        <taxon>fabids</taxon>
        <taxon>Fabales</taxon>
        <taxon>Fabaceae</taxon>
        <taxon>Caesalpinioideae</taxon>
        <taxon>Cassia clade</taxon>
        <taxon>Senna</taxon>
    </lineage>
</organism>
<dbReference type="EMBL" id="JAAIUW010000008">
    <property type="protein sequence ID" value="KAF7821115.1"/>
    <property type="molecule type" value="Genomic_DNA"/>
</dbReference>
<keyword evidence="2" id="KW-1185">Reference proteome</keyword>
<evidence type="ECO:0000313" key="2">
    <source>
        <dbReference type="Proteomes" id="UP000634136"/>
    </source>
</evidence>
<sequence length="148" mass="16479">MEGVGDEGVCSHDGQFIYVLAGWEGSEADRKVHKDTVLRPNGLKVPNDAGYTNDKGFLAPYRGQRTLFWHAKDAVGDSEESLVLPGLDTHQNSHCLMFASQLGKPIQWFRSSGRSHTRWRWGGDGDVRSTPMDAEPISTVEMSTEWTN</sequence>
<evidence type="ECO:0000313" key="1">
    <source>
        <dbReference type="EMBL" id="KAF7821115.1"/>
    </source>
</evidence>
<name>A0A834TFX1_9FABA</name>
<gene>
    <name evidence="1" type="ORF">G2W53_026570</name>
</gene>
<protein>
    <submittedName>
        <fullName evidence="1">Protein ALP1-like</fullName>
    </submittedName>
</protein>